<feature type="transmembrane region" description="Helical" evidence="1">
    <location>
        <begin position="244"/>
        <end position="265"/>
    </location>
</feature>
<dbReference type="AlphaFoldDB" id="A0AAX6HB30"/>
<dbReference type="InterPro" id="IPR000540">
    <property type="entry name" value="Flag_MotA_CS"/>
</dbReference>
<keyword evidence="1" id="KW-0472">Membrane</keyword>
<feature type="transmembrane region" description="Helical" evidence="1">
    <location>
        <begin position="119"/>
        <end position="144"/>
    </location>
</feature>
<dbReference type="Proteomes" id="UP001140949">
    <property type="component" value="Unassembled WGS sequence"/>
</dbReference>
<protein>
    <recommendedName>
        <fullName evidence="2">VTT domain-containing protein</fullName>
    </recommendedName>
</protein>
<keyword evidence="1" id="KW-1133">Transmembrane helix</keyword>
<dbReference type="PANTHER" id="PTHR46431:SF7">
    <property type="entry name" value="SNARE ASSOCIATED GOLGI PROTEIN FAMILY"/>
    <property type="match status" value="1"/>
</dbReference>
<evidence type="ECO:0000313" key="4">
    <source>
        <dbReference type="Proteomes" id="UP001140949"/>
    </source>
</evidence>
<accession>A0AAX6HB30</accession>
<comment type="caution">
    <text evidence="3">The sequence shown here is derived from an EMBL/GenBank/DDBJ whole genome shotgun (WGS) entry which is preliminary data.</text>
</comment>
<dbReference type="PANTHER" id="PTHR46431">
    <property type="entry name" value="EXPRESSED PROTEIN"/>
    <property type="match status" value="1"/>
</dbReference>
<feature type="transmembrane region" description="Helical" evidence="1">
    <location>
        <begin position="41"/>
        <end position="68"/>
    </location>
</feature>
<keyword evidence="1" id="KW-0812">Transmembrane</keyword>
<evidence type="ECO:0000259" key="2">
    <source>
        <dbReference type="Pfam" id="PF09335"/>
    </source>
</evidence>
<evidence type="ECO:0000313" key="3">
    <source>
        <dbReference type="EMBL" id="KAJ6837932.1"/>
    </source>
</evidence>
<sequence length="283" mass="31117">MGAGGGKGGYVRLRDSSNDDDVESETFAEVVRARKWCNLMWWAKVVVLCLFLLAGAALLATFLGPLLVKKVVLPILNWERMTFSTPVLGLLLFACIAVFPALLLPSAPCMWIAGMTFGYGYGFLLIMGAISVGMSLPFFIGSLLQHRIHTWLEKWPSKAEIVRLAGEGDWFHQFRAVALLRISPFPYIIFNYAAVATKVKYCPYIWGSLIGTVPEIFMTIYSGRMLRTLADATDRGGFLSLEQILYNSLGFGVVVAATTAITIYAKRALQTLQADDGPCQPAV</sequence>
<evidence type="ECO:0000256" key="1">
    <source>
        <dbReference type="SAM" id="Phobius"/>
    </source>
</evidence>
<dbReference type="InterPro" id="IPR032816">
    <property type="entry name" value="VTT_dom"/>
</dbReference>
<reference evidence="3" key="2">
    <citation type="submission" date="2023-04" db="EMBL/GenBank/DDBJ databases">
        <authorList>
            <person name="Bruccoleri R.E."/>
            <person name="Oakeley E.J."/>
            <person name="Faust A.-M."/>
            <person name="Dessus-Babus S."/>
            <person name="Altorfer M."/>
            <person name="Burckhardt D."/>
            <person name="Oertli M."/>
            <person name="Naumann U."/>
            <person name="Petersen F."/>
            <person name="Wong J."/>
        </authorList>
    </citation>
    <scope>NUCLEOTIDE SEQUENCE</scope>
    <source>
        <strain evidence="3">GSM-AAB239-AS_SAM_17_03QT</strain>
        <tissue evidence="3">Leaf</tissue>
    </source>
</reference>
<keyword evidence="4" id="KW-1185">Reference proteome</keyword>
<reference evidence="3" key="1">
    <citation type="journal article" date="2023" name="GigaByte">
        <title>Genome assembly of the bearded iris, Iris pallida Lam.</title>
        <authorList>
            <person name="Bruccoleri R.E."/>
            <person name="Oakeley E.J."/>
            <person name="Faust A.M.E."/>
            <person name="Altorfer M."/>
            <person name="Dessus-Babus S."/>
            <person name="Burckhardt D."/>
            <person name="Oertli M."/>
            <person name="Naumann U."/>
            <person name="Petersen F."/>
            <person name="Wong J."/>
        </authorList>
    </citation>
    <scope>NUCLEOTIDE SEQUENCE</scope>
    <source>
        <strain evidence="3">GSM-AAB239-AS_SAM_17_03QT</strain>
    </source>
</reference>
<dbReference type="Pfam" id="PF09335">
    <property type="entry name" value="VTT_dom"/>
    <property type="match status" value="1"/>
</dbReference>
<feature type="transmembrane region" description="Helical" evidence="1">
    <location>
        <begin position="88"/>
        <end position="113"/>
    </location>
</feature>
<organism evidence="3 4">
    <name type="scientific">Iris pallida</name>
    <name type="common">Sweet iris</name>
    <dbReference type="NCBI Taxonomy" id="29817"/>
    <lineage>
        <taxon>Eukaryota</taxon>
        <taxon>Viridiplantae</taxon>
        <taxon>Streptophyta</taxon>
        <taxon>Embryophyta</taxon>
        <taxon>Tracheophyta</taxon>
        <taxon>Spermatophyta</taxon>
        <taxon>Magnoliopsida</taxon>
        <taxon>Liliopsida</taxon>
        <taxon>Asparagales</taxon>
        <taxon>Iridaceae</taxon>
        <taxon>Iridoideae</taxon>
        <taxon>Irideae</taxon>
        <taxon>Iris</taxon>
    </lineage>
</organism>
<feature type="transmembrane region" description="Helical" evidence="1">
    <location>
        <begin position="204"/>
        <end position="224"/>
    </location>
</feature>
<feature type="domain" description="VTT" evidence="2">
    <location>
        <begin position="104"/>
        <end position="224"/>
    </location>
</feature>
<name>A0AAX6HB30_IRIPA</name>
<dbReference type="PROSITE" id="PS01307">
    <property type="entry name" value="MOTA"/>
    <property type="match status" value="1"/>
</dbReference>
<dbReference type="EMBL" id="JANAVB010011000">
    <property type="protein sequence ID" value="KAJ6837932.1"/>
    <property type="molecule type" value="Genomic_DNA"/>
</dbReference>
<gene>
    <name evidence="3" type="ORF">M6B38_321645</name>
</gene>
<proteinExistence type="predicted"/>